<dbReference type="InterPro" id="IPR008630">
    <property type="entry name" value="Glyco_trans_34"/>
</dbReference>
<keyword evidence="5" id="KW-1185">Reference proteome</keyword>
<evidence type="ECO:0000313" key="5">
    <source>
        <dbReference type="Proteomes" id="UP000799779"/>
    </source>
</evidence>
<accession>A0A6A5WWB4</accession>
<dbReference type="GO" id="GO:0000139">
    <property type="term" value="C:Golgi membrane"/>
    <property type="evidence" value="ECO:0007669"/>
    <property type="project" value="TreeGrafter"/>
</dbReference>
<evidence type="ECO:0000256" key="1">
    <source>
        <dbReference type="ARBA" id="ARBA00005664"/>
    </source>
</evidence>
<evidence type="ECO:0000313" key="4">
    <source>
        <dbReference type="EMBL" id="KAF2005039.1"/>
    </source>
</evidence>
<keyword evidence="3" id="KW-0808">Transferase</keyword>
<dbReference type="OrthoDB" id="3763672at2759"/>
<comment type="similarity">
    <text evidence="1">Belongs to the glycosyltransferase 34 family.</text>
</comment>
<gene>
    <name evidence="4" type="ORF">P154DRAFT_457557</name>
</gene>
<dbReference type="PANTHER" id="PTHR31306">
    <property type="entry name" value="ALPHA-1,6-MANNOSYLTRANSFERASE MNN11-RELATED"/>
    <property type="match status" value="1"/>
</dbReference>
<sequence length="288" mass="33614">MYKHEESGSRPSLKQILQFVHNSDKFSITTPAFENNGDRFELPPTLGYTAPLGKDVCILDVDTRSFDEGDQIFHDADFDWAKLEPHSGGVMNHYMYAQTHGYDYKFYRSNVRDDRHPTWVKIAGLAKTLLDYKYVIFLDSDALFNHMQVPIEWLLNYWEINSTTSLAMALDPPSDTNEDAHGRRYTNTGFIIAQNNPKTFEILQAWDECPSENRYQGCSHWNRVGFHEQSAYGEYIRYDYDNYLKELPCNEGNGEWDLEACRGVFIQHMWWRTSTARSHFGDRTLQSL</sequence>
<evidence type="ECO:0008006" key="6">
    <source>
        <dbReference type="Google" id="ProtNLM"/>
    </source>
</evidence>
<dbReference type="AlphaFoldDB" id="A0A6A5WWB4"/>
<reference evidence="4" key="1">
    <citation type="journal article" date="2020" name="Stud. Mycol.">
        <title>101 Dothideomycetes genomes: a test case for predicting lifestyles and emergence of pathogens.</title>
        <authorList>
            <person name="Haridas S."/>
            <person name="Albert R."/>
            <person name="Binder M."/>
            <person name="Bloem J."/>
            <person name="Labutti K."/>
            <person name="Salamov A."/>
            <person name="Andreopoulos B."/>
            <person name="Baker S."/>
            <person name="Barry K."/>
            <person name="Bills G."/>
            <person name="Bluhm B."/>
            <person name="Cannon C."/>
            <person name="Castanera R."/>
            <person name="Culley D."/>
            <person name="Daum C."/>
            <person name="Ezra D."/>
            <person name="Gonzalez J."/>
            <person name="Henrissat B."/>
            <person name="Kuo A."/>
            <person name="Liang C."/>
            <person name="Lipzen A."/>
            <person name="Lutzoni F."/>
            <person name="Magnuson J."/>
            <person name="Mondo S."/>
            <person name="Nolan M."/>
            <person name="Ohm R."/>
            <person name="Pangilinan J."/>
            <person name="Park H.-J."/>
            <person name="Ramirez L."/>
            <person name="Alfaro M."/>
            <person name="Sun H."/>
            <person name="Tritt A."/>
            <person name="Yoshinaga Y."/>
            <person name="Zwiers L.-H."/>
            <person name="Turgeon B."/>
            <person name="Goodwin S."/>
            <person name="Spatafora J."/>
            <person name="Crous P."/>
            <person name="Grigoriev I."/>
        </authorList>
    </citation>
    <scope>NUCLEOTIDE SEQUENCE</scope>
    <source>
        <strain evidence="4">CBS 123094</strain>
    </source>
</reference>
<dbReference type="GO" id="GO:0006487">
    <property type="term" value="P:protein N-linked glycosylation"/>
    <property type="evidence" value="ECO:0007669"/>
    <property type="project" value="TreeGrafter"/>
</dbReference>
<organism evidence="4 5">
    <name type="scientific">Amniculicola lignicola CBS 123094</name>
    <dbReference type="NCBI Taxonomy" id="1392246"/>
    <lineage>
        <taxon>Eukaryota</taxon>
        <taxon>Fungi</taxon>
        <taxon>Dikarya</taxon>
        <taxon>Ascomycota</taxon>
        <taxon>Pezizomycotina</taxon>
        <taxon>Dothideomycetes</taxon>
        <taxon>Pleosporomycetidae</taxon>
        <taxon>Pleosporales</taxon>
        <taxon>Amniculicolaceae</taxon>
        <taxon>Amniculicola</taxon>
    </lineage>
</organism>
<dbReference type="GO" id="GO:0016757">
    <property type="term" value="F:glycosyltransferase activity"/>
    <property type="evidence" value="ECO:0007669"/>
    <property type="project" value="UniProtKB-KW"/>
</dbReference>
<evidence type="ECO:0000256" key="2">
    <source>
        <dbReference type="ARBA" id="ARBA00022676"/>
    </source>
</evidence>
<dbReference type="SUPFAM" id="SSF53448">
    <property type="entry name" value="Nucleotide-diphospho-sugar transferases"/>
    <property type="match status" value="1"/>
</dbReference>
<dbReference type="EMBL" id="ML977564">
    <property type="protein sequence ID" value="KAF2005039.1"/>
    <property type="molecule type" value="Genomic_DNA"/>
</dbReference>
<name>A0A6A5WWB4_9PLEO</name>
<evidence type="ECO:0000256" key="3">
    <source>
        <dbReference type="ARBA" id="ARBA00022679"/>
    </source>
</evidence>
<feature type="non-terminal residue" evidence="4">
    <location>
        <position position="288"/>
    </location>
</feature>
<proteinExistence type="inferred from homology"/>
<dbReference type="InterPro" id="IPR029044">
    <property type="entry name" value="Nucleotide-diphossugar_trans"/>
</dbReference>
<protein>
    <recommendedName>
        <fullName evidence="6">Nucleotide-diphospho-sugar transferase domain-containing protein</fullName>
    </recommendedName>
</protein>
<dbReference type="Pfam" id="PF05637">
    <property type="entry name" value="Glyco_transf_34"/>
    <property type="match status" value="1"/>
</dbReference>
<dbReference type="Proteomes" id="UP000799779">
    <property type="component" value="Unassembled WGS sequence"/>
</dbReference>
<dbReference type="PANTHER" id="PTHR31306:SF3">
    <property type="entry name" value="NUCLEOTIDE-DIPHOSPHO-SUGAR TRANSFERASE DOMAIN-CONTAINING PROTEIN"/>
    <property type="match status" value="1"/>
</dbReference>
<dbReference type="Gene3D" id="3.90.550.10">
    <property type="entry name" value="Spore Coat Polysaccharide Biosynthesis Protein SpsA, Chain A"/>
    <property type="match status" value="1"/>
</dbReference>
<keyword evidence="2" id="KW-0328">Glycosyltransferase</keyword>